<feature type="compositionally biased region" description="Low complexity" evidence="4">
    <location>
        <begin position="731"/>
        <end position="758"/>
    </location>
</feature>
<dbReference type="RefSeq" id="WP_157665057.1">
    <property type="nucleotide sequence ID" value="NZ_CP042912.1"/>
</dbReference>
<dbReference type="InterPro" id="IPR058647">
    <property type="entry name" value="BSH_CzcB-like"/>
</dbReference>
<gene>
    <name evidence="9" type="primary">cusB</name>
    <name evidence="9" type="ORF">MFFC18_19180</name>
</gene>
<dbReference type="Gene3D" id="1.10.620.20">
    <property type="entry name" value="Ribonucleotide Reductase, subunit A"/>
    <property type="match status" value="2"/>
</dbReference>
<feature type="region of interest" description="Disordered" evidence="4">
    <location>
        <begin position="1"/>
        <end position="26"/>
    </location>
</feature>
<keyword evidence="2" id="KW-0813">Transport</keyword>
<evidence type="ECO:0000256" key="5">
    <source>
        <dbReference type="SAM" id="Phobius"/>
    </source>
</evidence>
<dbReference type="KEGG" id="mff:MFFC18_19180"/>
<feature type="domain" description="Heavy metal binding" evidence="6">
    <location>
        <begin position="153"/>
        <end position="179"/>
    </location>
</feature>
<feature type="domain" description="CusB-like beta-barrel" evidence="7">
    <location>
        <begin position="364"/>
        <end position="439"/>
    </location>
</feature>
<protein>
    <submittedName>
        <fullName evidence="9">Cation efflux system protein CusB</fullName>
    </submittedName>
</protein>
<sequence length="758" mass="82162">MADKNDTPETRIPLPADAGAGARNGSATDPATTVIVVATGNSSVGETNGMASRSIDLPVIDAPSETESDSVQVVDSIASAPAEEQQGPTVRSKFGMPLEILKLFLVPAMIIGAFAIGIALLGLAQRNNWIQSASAGSDSNAAGATSQEADVSYICPMMCVPPTNKPGRCPVCAMELVPAAKGGSSGPSSTIEIDPRSRRVAGIKTTVATLQTLAREVSSVGEIKYDETQQKTLAAYIDGRIEQLKADYTGIEVKQGESLGMLYSPNLYSAQVEYLKTLEYNERSNSSNTRVQNSNRRLLKSSRQRLVELGMTEPQINNLDAERTAQRTLDLYAPISGTVIEKMATPGQYIKAGAPIYRLADLSKVWLVLELFPEDAKAIQLGQIVTATTQSLGSEPFEGRVEFIEPTVDPKMRTVGVRVVIDNEKGFLKPGEFAQATLTIPIASDQDGMTKETVVIPRNSLLSIGKTSLAYVETKPGVFQLRKLKTGPSVDGMVAVFEGIESGENVVSKSTFLLDAQMQLQGNPSLIDPDKAVEDGEAQLTEAEKEEIRKAMENLSDADRALAEAQVICPVTEVRLGSMGMGTPIKLEIEGRTVFICCEGCRDSWVNEPDKYFKILDDYLSGKSKQRELTDAEKSEIREALEPLSEEDRALAEAQVICPVTEVRLGSMGMGTPIKLEIEGRTVFICCEGCRDSWVNEPDKYFKILDDYLSDPNGSDNSMPMSPANGDDELPQMQLPQMQLPKMDLPQMQLPQMELPKQ</sequence>
<evidence type="ECO:0000313" key="9">
    <source>
        <dbReference type="EMBL" id="QEG22057.1"/>
    </source>
</evidence>
<keyword evidence="5" id="KW-0812">Transmembrane</keyword>
<reference evidence="9 10" key="1">
    <citation type="submission" date="2019-08" db="EMBL/GenBank/DDBJ databases">
        <title>Deep-cultivation of Planctomycetes and their phenomic and genomic characterization uncovers novel biology.</title>
        <authorList>
            <person name="Wiegand S."/>
            <person name="Jogler M."/>
            <person name="Boedeker C."/>
            <person name="Pinto D."/>
            <person name="Vollmers J."/>
            <person name="Rivas-Marin E."/>
            <person name="Kohn T."/>
            <person name="Peeters S.H."/>
            <person name="Heuer A."/>
            <person name="Rast P."/>
            <person name="Oberbeckmann S."/>
            <person name="Bunk B."/>
            <person name="Jeske O."/>
            <person name="Meyerdierks A."/>
            <person name="Storesund J.E."/>
            <person name="Kallscheuer N."/>
            <person name="Luecker S."/>
            <person name="Lage O.M."/>
            <person name="Pohl T."/>
            <person name="Merkel B.J."/>
            <person name="Hornburger P."/>
            <person name="Mueller R.-W."/>
            <person name="Bruemmer F."/>
            <person name="Labrenz M."/>
            <person name="Spormann A.M."/>
            <person name="Op den Camp H."/>
            <person name="Overmann J."/>
            <person name="Amann R."/>
            <person name="Jetten M.S.M."/>
            <person name="Mascher T."/>
            <person name="Medema M.H."/>
            <person name="Devos D.P."/>
            <person name="Kaster A.-K."/>
            <person name="Ovreas L."/>
            <person name="Rohde M."/>
            <person name="Galperin M.Y."/>
            <person name="Jogler C."/>
        </authorList>
    </citation>
    <scope>NUCLEOTIDE SEQUENCE [LARGE SCALE GENOMIC DNA]</scope>
    <source>
        <strain evidence="9 10">FC18</strain>
    </source>
</reference>
<dbReference type="GO" id="GO:0060003">
    <property type="term" value="P:copper ion export"/>
    <property type="evidence" value="ECO:0007669"/>
    <property type="project" value="TreeGrafter"/>
</dbReference>
<dbReference type="PANTHER" id="PTHR30097:SF4">
    <property type="entry name" value="SLR6042 PROTEIN"/>
    <property type="match status" value="1"/>
</dbReference>
<organism evidence="9 10">
    <name type="scientific">Mariniblastus fucicola</name>
    <dbReference type="NCBI Taxonomy" id="980251"/>
    <lineage>
        <taxon>Bacteria</taxon>
        <taxon>Pseudomonadati</taxon>
        <taxon>Planctomycetota</taxon>
        <taxon>Planctomycetia</taxon>
        <taxon>Pirellulales</taxon>
        <taxon>Pirellulaceae</taxon>
        <taxon>Mariniblastus</taxon>
    </lineage>
</organism>
<keyword evidence="10" id="KW-1185">Reference proteome</keyword>
<evidence type="ECO:0000259" key="8">
    <source>
        <dbReference type="Pfam" id="PF25973"/>
    </source>
</evidence>
<evidence type="ECO:0000256" key="2">
    <source>
        <dbReference type="ARBA" id="ARBA00022448"/>
    </source>
</evidence>
<dbReference type="NCBIfam" id="TIGR01730">
    <property type="entry name" value="RND_mfp"/>
    <property type="match status" value="1"/>
</dbReference>
<keyword evidence="3" id="KW-0175">Coiled coil</keyword>
<evidence type="ECO:0000259" key="7">
    <source>
        <dbReference type="Pfam" id="PF25954"/>
    </source>
</evidence>
<evidence type="ECO:0000256" key="1">
    <source>
        <dbReference type="ARBA" id="ARBA00009477"/>
    </source>
</evidence>
<name>A0A5B9P647_9BACT</name>
<dbReference type="InterPro" id="IPR051909">
    <property type="entry name" value="MFP_Cation_Efflux"/>
</dbReference>
<dbReference type="GO" id="GO:0022857">
    <property type="term" value="F:transmembrane transporter activity"/>
    <property type="evidence" value="ECO:0007669"/>
    <property type="project" value="InterPro"/>
</dbReference>
<dbReference type="Pfam" id="PF19335">
    <property type="entry name" value="HMBD"/>
    <property type="match status" value="1"/>
</dbReference>
<keyword evidence="5" id="KW-1133">Transmembrane helix</keyword>
<feature type="coiled-coil region" evidence="3">
    <location>
        <begin position="538"/>
        <end position="568"/>
    </location>
</feature>
<dbReference type="EMBL" id="CP042912">
    <property type="protein sequence ID" value="QEG22057.1"/>
    <property type="molecule type" value="Genomic_DNA"/>
</dbReference>
<evidence type="ECO:0000256" key="3">
    <source>
        <dbReference type="SAM" id="Coils"/>
    </source>
</evidence>
<keyword evidence="5" id="KW-0472">Membrane</keyword>
<dbReference type="SUPFAM" id="SSF111369">
    <property type="entry name" value="HlyD-like secretion proteins"/>
    <property type="match status" value="1"/>
</dbReference>
<dbReference type="Proteomes" id="UP000322214">
    <property type="component" value="Chromosome"/>
</dbReference>
<dbReference type="FunFam" id="2.40.30.170:FF:000010">
    <property type="entry name" value="Efflux RND transporter periplasmic adaptor subunit"/>
    <property type="match status" value="1"/>
</dbReference>
<dbReference type="GO" id="GO:0016020">
    <property type="term" value="C:membrane"/>
    <property type="evidence" value="ECO:0007669"/>
    <property type="project" value="InterPro"/>
</dbReference>
<dbReference type="Gene3D" id="2.40.30.170">
    <property type="match status" value="1"/>
</dbReference>
<feature type="domain" description="CzcB-like barrel-sandwich hybrid" evidence="8">
    <location>
        <begin position="233"/>
        <end position="361"/>
    </location>
</feature>
<feature type="transmembrane region" description="Helical" evidence="5">
    <location>
        <begin position="100"/>
        <end position="124"/>
    </location>
</feature>
<dbReference type="InterPro" id="IPR006143">
    <property type="entry name" value="RND_pump_MFP"/>
</dbReference>
<feature type="region of interest" description="Disordered" evidence="4">
    <location>
        <begin position="712"/>
        <end position="758"/>
    </location>
</feature>
<dbReference type="STRING" id="980251.GCA_001642875_05051"/>
<dbReference type="GO" id="GO:0030288">
    <property type="term" value="C:outer membrane-bounded periplasmic space"/>
    <property type="evidence" value="ECO:0007669"/>
    <property type="project" value="TreeGrafter"/>
</dbReference>
<evidence type="ECO:0000256" key="4">
    <source>
        <dbReference type="SAM" id="MobiDB-lite"/>
    </source>
</evidence>
<dbReference type="InterPro" id="IPR058792">
    <property type="entry name" value="Beta-barrel_RND_2"/>
</dbReference>
<dbReference type="Pfam" id="PF25973">
    <property type="entry name" value="BSH_CzcB"/>
    <property type="match status" value="1"/>
</dbReference>
<dbReference type="GO" id="GO:0016491">
    <property type="term" value="F:oxidoreductase activity"/>
    <property type="evidence" value="ECO:0007669"/>
    <property type="project" value="InterPro"/>
</dbReference>
<dbReference type="InterPro" id="IPR045800">
    <property type="entry name" value="HMBD"/>
</dbReference>
<comment type="similarity">
    <text evidence="1">Belongs to the membrane fusion protein (MFP) (TC 8.A.1) family.</text>
</comment>
<dbReference type="Gene3D" id="2.40.420.20">
    <property type="match status" value="1"/>
</dbReference>
<dbReference type="Gene3D" id="2.40.50.100">
    <property type="match status" value="1"/>
</dbReference>
<dbReference type="GO" id="GO:0015679">
    <property type="term" value="P:plasma membrane copper ion transport"/>
    <property type="evidence" value="ECO:0007669"/>
    <property type="project" value="TreeGrafter"/>
</dbReference>
<evidence type="ECO:0000313" key="10">
    <source>
        <dbReference type="Proteomes" id="UP000322214"/>
    </source>
</evidence>
<evidence type="ECO:0000259" key="6">
    <source>
        <dbReference type="Pfam" id="PF19335"/>
    </source>
</evidence>
<dbReference type="InterPro" id="IPR012348">
    <property type="entry name" value="RNR-like"/>
</dbReference>
<dbReference type="PANTHER" id="PTHR30097">
    <property type="entry name" value="CATION EFFLUX SYSTEM PROTEIN CUSB"/>
    <property type="match status" value="1"/>
</dbReference>
<accession>A0A5B9P647</accession>
<dbReference type="AlphaFoldDB" id="A0A5B9P647"/>
<proteinExistence type="inferred from homology"/>
<dbReference type="GO" id="GO:0046914">
    <property type="term" value="F:transition metal ion binding"/>
    <property type="evidence" value="ECO:0007669"/>
    <property type="project" value="TreeGrafter"/>
</dbReference>
<dbReference type="Pfam" id="PF25954">
    <property type="entry name" value="Beta-barrel_RND_2"/>
    <property type="match status" value="1"/>
</dbReference>